<reference evidence="4 5" key="1">
    <citation type="submission" date="2024-08" db="EMBL/GenBank/DDBJ databases">
        <authorList>
            <person name="Cucini C."/>
            <person name="Frati F."/>
        </authorList>
    </citation>
    <scope>NUCLEOTIDE SEQUENCE [LARGE SCALE GENOMIC DNA]</scope>
</reference>
<dbReference type="Proteomes" id="UP001642540">
    <property type="component" value="Unassembled WGS sequence"/>
</dbReference>
<feature type="transmembrane region" description="Helical" evidence="2">
    <location>
        <begin position="343"/>
        <end position="369"/>
    </location>
</feature>
<evidence type="ECO:0000256" key="1">
    <source>
        <dbReference type="SAM" id="MobiDB-lite"/>
    </source>
</evidence>
<comment type="caution">
    <text evidence="4">The sequence shown here is derived from an EMBL/GenBank/DDBJ whole genome shotgun (WGS) entry which is preliminary data.</text>
</comment>
<protein>
    <recommendedName>
        <fullName evidence="6">EB domain-containing protein</fullName>
    </recommendedName>
</protein>
<keyword evidence="5" id="KW-1185">Reference proteome</keyword>
<proteinExistence type="predicted"/>
<evidence type="ECO:0000313" key="5">
    <source>
        <dbReference type="Proteomes" id="UP001642540"/>
    </source>
</evidence>
<keyword evidence="2" id="KW-0472">Membrane</keyword>
<feature type="chain" id="PRO_5046177645" description="EB domain-containing protein" evidence="3">
    <location>
        <begin position="26"/>
        <end position="409"/>
    </location>
</feature>
<organism evidence="4 5">
    <name type="scientific">Orchesella dallaii</name>
    <dbReference type="NCBI Taxonomy" id="48710"/>
    <lineage>
        <taxon>Eukaryota</taxon>
        <taxon>Metazoa</taxon>
        <taxon>Ecdysozoa</taxon>
        <taxon>Arthropoda</taxon>
        <taxon>Hexapoda</taxon>
        <taxon>Collembola</taxon>
        <taxon>Entomobryomorpha</taxon>
        <taxon>Entomobryoidea</taxon>
        <taxon>Orchesellidae</taxon>
        <taxon>Orchesellinae</taxon>
        <taxon>Orchesella</taxon>
    </lineage>
</organism>
<evidence type="ECO:0008006" key="6">
    <source>
        <dbReference type="Google" id="ProtNLM"/>
    </source>
</evidence>
<evidence type="ECO:0000313" key="4">
    <source>
        <dbReference type="EMBL" id="CAL8123049.1"/>
    </source>
</evidence>
<keyword evidence="2" id="KW-0812">Transmembrane</keyword>
<dbReference type="EMBL" id="CAXLJM020000068">
    <property type="protein sequence ID" value="CAL8123049.1"/>
    <property type="molecule type" value="Genomic_DNA"/>
</dbReference>
<evidence type="ECO:0000256" key="2">
    <source>
        <dbReference type="SAM" id="Phobius"/>
    </source>
</evidence>
<keyword evidence="2" id="KW-1133">Transmembrane helix</keyword>
<gene>
    <name evidence="4" type="ORF">ODALV1_LOCUS20068</name>
</gene>
<name>A0ABP1R8Z1_9HEXA</name>
<evidence type="ECO:0000256" key="3">
    <source>
        <dbReference type="SAM" id="SignalP"/>
    </source>
</evidence>
<keyword evidence="3" id="KW-0732">Signal</keyword>
<sequence length="409" mass="44898">MSMKLVHLFGVIILLCTPQLYLVACTPNLVRHGGNHLMEYCNKSTDCSYSKHPLVCKEGMCMCDPQVSKLVMRSTPQKIRECVGIGNKPCVDFKCIDNAACLITPGENGQHALTCRCLATNHVTDIPVKLNNMEKCTYHDVTCDNWNKCEFGRVCMDGICQCPNPNHQYFNGTACVSKIGGPCTYYPTSAKETVECAPYATCDWNSGKSRCACPEDMVENEDGQCDLGFGNWCSNVQYGNMFKNGVYTNRPCGNNLKCIDGVCKCQDDFHVHDFNLKKCRGMPGAHCTSATMSGKQGGGEVSNTACVVGAHCVPITVSSSKGICKCLPDLEESKGKCVRPRDAYIVMLISILFLLISLAMGLTCQVWFYRRRIRNNSPSPIVTFRARNGTETGSDATRDADNVSFSGMP</sequence>
<accession>A0ABP1R8Z1</accession>
<feature type="signal peptide" evidence="3">
    <location>
        <begin position="1"/>
        <end position="25"/>
    </location>
</feature>
<feature type="region of interest" description="Disordered" evidence="1">
    <location>
        <begin position="380"/>
        <end position="409"/>
    </location>
</feature>